<evidence type="ECO:0000256" key="2">
    <source>
        <dbReference type="ARBA" id="ARBA00023242"/>
    </source>
</evidence>
<comment type="subcellular location">
    <subcellularLocation>
        <location evidence="1">Nucleus</location>
    </subcellularLocation>
</comment>
<gene>
    <name evidence="3" type="ORF">CBYS24578_00017678</name>
</gene>
<dbReference type="GO" id="GO:0005634">
    <property type="term" value="C:nucleus"/>
    <property type="evidence" value="ECO:0007669"/>
    <property type="project" value="UniProtKB-SubCell"/>
</dbReference>
<comment type="caution">
    <text evidence="3">The sequence shown here is derived from an EMBL/GenBank/DDBJ whole genome shotgun (WGS) entry which is preliminary data.</text>
</comment>
<name>A0A9N9Y6P4_9HYPO</name>
<dbReference type="PANTHER" id="PTHR37534:SF46">
    <property type="entry name" value="ZN(II)2CYS6 TRANSCRIPTION FACTOR (EUROFUNG)"/>
    <property type="match status" value="1"/>
</dbReference>
<proteinExistence type="predicted"/>
<dbReference type="PANTHER" id="PTHR37534">
    <property type="entry name" value="TRANSCRIPTIONAL ACTIVATOR PROTEIN UGA3"/>
    <property type="match status" value="1"/>
</dbReference>
<keyword evidence="4" id="KW-1185">Reference proteome</keyword>
<evidence type="ECO:0008006" key="5">
    <source>
        <dbReference type="Google" id="ProtNLM"/>
    </source>
</evidence>
<dbReference type="Proteomes" id="UP000754883">
    <property type="component" value="Unassembled WGS sequence"/>
</dbReference>
<dbReference type="OrthoDB" id="3362851at2759"/>
<dbReference type="Pfam" id="PF11951">
    <property type="entry name" value="Fungal_trans_2"/>
    <property type="match status" value="1"/>
</dbReference>
<protein>
    <recommendedName>
        <fullName evidence="5">Fungal-specific transcription factor domain-containing protein</fullName>
    </recommendedName>
</protein>
<organism evidence="3 4">
    <name type="scientific">Clonostachys byssicola</name>
    <dbReference type="NCBI Taxonomy" id="160290"/>
    <lineage>
        <taxon>Eukaryota</taxon>
        <taxon>Fungi</taxon>
        <taxon>Dikarya</taxon>
        <taxon>Ascomycota</taxon>
        <taxon>Pezizomycotina</taxon>
        <taxon>Sordariomycetes</taxon>
        <taxon>Hypocreomycetidae</taxon>
        <taxon>Hypocreales</taxon>
        <taxon>Bionectriaceae</taxon>
        <taxon>Clonostachys</taxon>
    </lineage>
</organism>
<dbReference type="AlphaFoldDB" id="A0A9N9Y6P4"/>
<dbReference type="EMBL" id="CABFNO020001555">
    <property type="protein sequence ID" value="CAH0000751.1"/>
    <property type="molecule type" value="Genomic_DNA"/>
</dbReference>
<accession>A0A9N9Y6P4</accession>
<reference evidence="3" key="1">
    <citation type="submission" date="2021-10" db="EMBL/GenBank/DDBJ databases">
        <authorList>
            <person name="Piombo E."/>
        </authorList>
    </citation>
    <scope>NUCLEOTIDE SEQUENCE</scope>
</reference>
<evidence type="ECO:0000256" key="1">
    <source>
        <dbReference type="ARBA" id="ARBA00004123"/>
    </source>
</evidence>
<dbReference type="InterPro" id="IPR021858">
    <property type="entry name" value="Fun_TF"/>
</dbReference>
<evidence type="ECO:0000313" key="4">
    <source>
        <dbReference type="Proteomes" id="UP000754883"/>
    </source>
</evidence>
<evidence type="ECO:0000313" key="3">
    <source>
        <dbReference type="EMBL" id="CAH0000751.1"/>
    </source>
</evidence>
<sequence length="393" mass="44239">MSRPVVFPGGLDSPSQEKAILYFYRRLWPLLTASLDPIPPPLQAFGDHKVVLLATGLLADSHRFLQDKRNRPPDTVEKRRQCIEAVNEELGRCSADGTISMQPLLFAILLLYFYEGYIDCSRWPLSTLIHHGGIQATLEKMGGLERVLNLGHESLQVLVSLFATADLTSNMLRGGVPSFSPLSWRLFHPSSVWWQQHVSTDESSPTLSLTDVFEQMSAMLLYRQSLGSTGARPSTDRIRVFEQALQPAYAPFKSLSTSSLASTDSSSTSHYAFIRAYQHTALIYLYREVCGLSTSHPLVQQHVDACLDTINMLYNSSKAINCLVFPLCVAGSHSLAVPRQRQILKMLLAVQNEMRFTSLQHLIEFLEACWRVKPEENSWLETFTMLNKNIISF</sequence>
<keyword evidence="2" id="KW-0539">Nucleus</keyword>